<dbReference type="STRING" id="1353952.A0A165DQW8"/>
<protein>
    <recommendedName>
        <fullName evidence="1">Integrase core domain-containing protein</fullName>
    </recommendedName>
</protein>
<name>A0A165DQW8_9BASI</name>
<evidence type="ECO:0000313" key="3">
    <source>
        <dbReference type="Proteomes" id="UP000076842"/>
    </source>
</evidence>
<dbReference type="Proteomes" id="UP000076842">
    <property type="component" value="Unassembled WGS sequence"/>
</dbReference>
<keyword evidence="3" id="KW-1185">Reference proteome</keyword>
<gene>
    <name evidence="2" type="ORF">CALCODRAFT_404512</name>
</gene>
<dbReference type="InterPro" id="IPR058913">
    <property type="entry name" value="Integrase_dom_put"/>
</dbReference>
<proteinExistence type="predicted"/>
<dbReference type="PANTHER" id="PTHR46177:SF1">
    <property type="entry name" value="INTEGRASE CATALYTIC DOMAIN-CONTAINING PROTEIN"/>
    <property type="match status" value="1"/>
</dbReference>
<sequence>PDDVLKPLVTKYFQYGYSDVQIVQCVLEDVDAAKNGWTLGKHTVRRRRLSWGLLGTRQQSHTIDTIAQHVKAIRYERDDKPPGVKRTQDWLRSTLNLRVPRQLVAEYNRLYHQEEVRQRKGHRLKRKNFWTAGVFDVFCFDQHDKWGDKYGLWLHTGVEAFSGAILYINVWFTNSNPRLIFRYYLQAVRNYGGIPLLTQSDWGSENNGIANGHSFLHRLLDPSLVGTLQHQWKPGHTNIKPEGKWSQMRREFSPGYERLFQEGVSAGLCHQEDPLDKYLFRRLAVPFLQRKLDEYVHMYNSSRPRADKNKVLPVGIPNDILEHPARYGAKNFKIHVSKDELCTVEDIYAPSDHPVFELVPPTFETEYQRVYRQLGSPKLAKSNFWPVY</sequence>
<feature type="non-terminal residue" evidence="2">
    <location>
        <position position="1"/>
    </location>
</feature>
<accession>A0A165DQW8</accession>
<feature type="non-terminal residue" evidence="2">
    <location>
        <position position="388"/>
    </location>
</feature>
<evidence type="ECO:0000259" key="1">
    <source>
        <dbReference type="Pfam" id="PF24764"/>
    </source>
</evidence>
<dbReference type="InParanoid" id="A0A165DQW8"/>
<dbReference type="OrthoDB" id="5946233at2759"/>
<evidence type="ECO:0000313" key="2">
    <source>
        <dbReference type="EMBL" id="KZT53342.1"/>
    </source>
</evidence>
<dbReference type="Pfam" id="PF24764">
    <property type="entry name" value="rva_4"/>
    <property type="match status" value="1"/>
</dbReference>
<dbReference type="EMBL" id="KV424040">
    <property type="protein sequence ID" value="KZT53342.1"/>
    <property type="molecule type" value="Genomic_DNA"/>
</dbReference>
<dbReference type="AlphaFoldDB" id="A0A165DQW8"/>
<feature type="domain" description="Integrase core" evidence="1">
    <location>
        <begin position="149"/>
        <end position="310"/>
    </location>
</feature>
<organism evidence="2 3">
    <name type="scientific">Calocera cornea HHB12733</name>
    <dbReference type="NCBI Taxonomy" id="1353952"/>
    <lineage>
        <taxon>Eukaryota</taxon>
        <taxon>Fungi</taxon>
        <taxon>Dikarya</taxon>
        <taxon>Basidiomycota</taxon>
        <taxon>Agaricomycotina</taxon>
        <taxon>Dacrymycetes</taxon>
        <taxon>Dacrymycetales</taxon>
        <taxon>Dacrymycetaceae</taxon>
        <taxon>Calocera</taxon>
    </lineage>
</organism>
<dbReference type="PANTHER" id="PTHR46177">
    <property type="entry name" value="INTEGRASE CATALYTIC DOMAIN-CONTAINING PROTEIN"/>
    <property type="match status" value="1"/>
</dbReference>
<reference evidence="2 3" key="1">
    <citation type="journal article" date="2016" name="Mol. Biol. Evol.">
        <title>Comparative Genomics of Early-Diverging Mushroom-Forming Fungi Provides Insights into the Origins of Lignocellulose Decay Capabilities.</title>
        <authorList>
            <person name="Nagy L.G."/>
            <person name="Riley R."/>
            <person name="Tritt A."/>
            <person name="Adam C."/>
            <person name="Daum C."/>
            <person name="Floudas D."/>
            <person name="Sun H."/>
            <person name="Yadav J.S."/>
            <person name="Pangilinan J."/>
            <person name="Larsson K.H."/>
            <person name="Matsuura K."/>
            <person name="Barry K."/>
            <person name="Labutti K."/>
            <person name="Kuo R."/>
            <person name="Ohm R.A."/>
            <person name="Bhattacharya S.S."/>
            <person name="Shirouzu T."/>
            <person name="Yoshinaga Y."/>
            <person name="Martin F.M."/>
            <person name="Grigoriev I.V."/>
            <person name="Hibbett D.S."/>
        </authorList>
    </citation>
    <scope>NUCLEOTIDE SEQUENCE [LARGE SCALE GENOMIC DNA]</scope>
    <source>
        <strain evidence="2 3">HHB12733</strain>
    </source>
</reference>